<accession>A0A6J4N4X6</accession>
<evidence type="ECO:0000256" key="1">
    <source>
        <dbReference type="SAM" id="MobiDB-lite"/>
    </source>
</evidence>
<evidence type="ECO:0000256" key="2">
    <source>
        <dbReference type="SAM" id="SignalP"/>
    </source>
</evidence>
<reference evidence="3" key="1">
    <citation type="submission" date="2020-02" db="EMBL/GenBank/DDBJ databases">
        <authorList>
            <person name="Meier V. D."/>
        </authorList>
    </citation>
    <scope>NUCLEOTIDE SEQUENCE</scope>
    <source>
        <strain evidence="3">AVDCRST_MAG75</strain>
    </source>
</reference>
<dbReference type="PROSITE" id="PS51257">
    <property type="entry name" value="PROKAR_LIPOPROTEIN"/>
    <property type="match status" value="1"/>
</dbReference>
<dbReference type="AlphaFoldDB" id="A0A6J4N4X6"/>
<sequence length="207" mass="20920">MTRALAGVLLSVLLLVGACTTETGDQPAPGDPTGSVVNDPSPSSMSPRPGGSGDEEGTAAPSEPADRPSGADAFKLDEVATFDDGLVVEVAGTTATQAKKAHRGAEATGGEIVVVSVRIENGTEEEFFAGDVRVTADYGGGTPAPIVTDPTGELRSGFSGAIAVGDESVATIGFAIPFSELRTVTITVDCADDVHNPVSFSGTVRRE</sequence>
<feature type="compositionally biased region" description="Low complexity" evidence="1">
    <location>
        <begin position="40"/>
        <end position="49"/>
    </location>
</feature>
<name>A0A6J4N4X6_9ACTN</name>
<evidence type="ECO:0000313" key="3">
    <source>
        <dbReference type="EMBL" id="CAA9378090.1"/>
    </source>
</evidence>
<keyword evidence="2" id="KW-0732">Signal</keyword>
<feature type="chain" id="PRO_5039555100" description="DUF4352 domain-containing protein" evidence="2">
    <location>
        <begin position="21"/>
        <end position="207"/>
    </location>
</feature>
<proteinExistence type="predicted"/>
<feature type="region of interest" description="Disordered" evidence="1">
    <location>
        <begin position="22"/>
        <end position="71"/>
    </location>
</feature>
<protein>
    <recommendedName>
        <fullName evidence="4">DUF4352 domain-containing protein</fullName>
    </recommendedName>
</protein>
<gene>
    <name evidence="3" type="ORF">AVDCRST_MAG75-718</name>
</gene>
<organism evidence="3">
    <name type="scientific">uncultured Propionibacteriaceae bacterium</name>
    <dbReference type="NCBI Taxonomy" id="257457"/>
    <lineage>
        <taxon>Bacteria</taxon>
        <taxon>Bacillati</taxon>
        <taxon>Actinomycetota</taxon>
        <taxon>Actinomycetes</taxon>
        <taxon>Propionibacteriales</taxon>
        <taxon>Propionibacteriaceae</taxon>
        <taxon>environmental samples</taxon>
    </lineage>
</organism>
<dbReference type="EMBL" id="CADCUO010000045">
    <property type="protein sequence ID" value="CAA9378090.1"/>
    <property type="molecule type" value="Genomic_DNA"/>
</dbReference>
<feature type="signal peptide" evidence="2">
    <location>
        <begin position="1"/>
        <end position="20"/>
    </location>
</feature>
<evidence type="ECO:0008006" key="4">
    <source>
        <dbReference type="Google" id="ProtNLM"/>
    </source>
</evidence>